<sequence length="70" mass="8373">MQHSLSSSDRDFLHAFVINSFIIFLRYVIVLFYHSYLLIEKLPRLNNISFSLLYKFLFSLIVLCVIFCHI</sequence>
<proteinExistence type="predicted"/>
<evidence type="ECO:0000313" key="3">
    <source>
        <dbReference type="Proteomes" id="UP000018888"/>
    </source>
</evidence>
<evidence type="ECO:0000313" key="2">
    <source>
        <dbReference type="EMBL" id="POG74455.1"/>
    </source>
</evidence>
<feature type="transmembrane region" description="Helical" evidence="1">
    <location>
        <begin position="12"/>
        <end position="36"/>
    </location>
</feature>
<accession>A0A2P4Q9X6</accession>
<dbReference type="AlphaFoldDB" id="A0A2P4Q9X6"/>
<name>A0A2P4Q9X6_RHIID</name>
<keyword evidence="3" id="KW-1185">Reference proteome</keyword>
<dbReference type="EMBL" id="AUPC02000071">
    <property type="protein sequence ID" value="POG74455.1"/>
    <property type="molecule type" value="Genomic_DNA"/>
</dbReference>
<evidence type="ECO:0000256" key="1">
    <source>
        <dbReference type="SAM" id="Phobius"/>
    </source>
</evidence>
<gene>
    <name evidence="2" type="ORF">GLOIN_2v1575812</name>
</gene>
<keyword evidence="1" id="KW-0812">Transmembrane</keyword>
<reference evidence="2 3" key="2">
    <citation type="journal article" date="2018" name="New Phytol.">
        <title>High intraspecific genome diversity in the model arbuscular mycorrhizal symbiont Rhizophagus irregularis.</title>
        <authorList>
            <person name="Chen E.C.H."/>
            <person name="Morin E."/>
            <person name="Beaudet D."/>
            <person name="Noel J."/>
            <person name="Yildirir G."/>
            <person name="Ndikumana S."/>
            <person name="Charron P."/>
            <person name="St-Onge C."/>
            <person name="Giorgi J."/>
            <person name="Kruger M."/>
            <person name="Marton T."/>
            <person name="Ropars J."/>
            <person name="Grigoriev I.V."/>
            <person name="Hainaut M."/>
            <person name="Henrissat B."/>
            <person name="Roux C."/>
            <person name="Martin F."/>
            <person name="Corradi N."/>
        </authorList>
    </citation>
    <scope>NUCLEOTIDE SEQUENCE [LARGE SCALE GENOMIC DNA]</scope>
    <source>
        <strain evidence="2 3">DAOM 197198</strain>
    </source>
</reference>
<feature type="transmembrane region" description="Helical" evidence="1">
    <location>
        <begin position="48"/>
        <end position="68"/>
    </location>
</feature>
<keyword evidence="1" id="KW-0472">Membrane</keyword>
<protein>
    <submittedName>
        <fullName evidence="2">Uncharacterized protein</fullName>
    </submittedName>
</protein>
<dbReference type="Proteomes" id="UP000018888">
    <property type="component" value="Unassembled WGS sequence"/>
</dbReference>
<comment type="caution">
    <text evidence="2">The sequence shown here is derived from an EMBL/GenBank/DDBJ whole genome shotgun (WGS) entry which is preliminary data.</text>
</comment>
<organism evidence="2 3">
    <name type="scientific">Rhizophagus irregularis (strain DAOM 181602 / DAOM 197198 / MUCL 43194)</name>
    <name type="common">Arbuscular mycorrhizal fungus</name>
    <name type="synonym">Glomus intraradices</name>
    <dbReference type="NCBI Taxonomy" id="747089"/>
    <lineage>
        <taxon>Eukaryota</taxon>
        <taxon>Fungi</taxon>
        <taxon>Fungi incertae sedis</taxon>
        <taxon>Mucoromycota</taxon>
        <taxon>Glomeromycotina</taxon>
        <taxon>Glomeromycetes</taxon>
        <taxon>Glomerales</taxon>
        <taxon>Glomeraceae</taxon>
        <taxon>Rhizophagus</taxon>
    </lineage>
</organism>
<reference evidence="2 3" key="1">
    <citation type="journal article" date="2013" name="Proc. Natl. Acad. Sci. U.S.A.">
        <title>Genome of an arbuscular mycorrhizal fungus provides insight into the oldest plant symbiosis.</title>
        <authorList>
            <person name="Tisserant E."/>
            <person name="Malbreil M."/>
            <person name="Kuo A."/>
            <person name="Kohler A."/>
            <person name="Symeonidi A."/>
            <person name="Balestrini R."/>
            <person name="Charron P."/>
            <person name="Duensing N."/>
            <person name="Frei Dit Frey N."/>
            <person name="Gianinazzi-Pearson V."/>
            <person name="Gilbert L.B."/>
            <person name="Handa Y."/>
            <person name="Herr J.R."/>
            <person name="Hijri M."/>
            <person name="Koul R."/>
            <person name="Kawaguchi M."/>
            <person name="Krajinski F."/>
            <person name="Lammers P.J."/>
            <person name="Masclaux F.G."/>
            <person name="Murat C."/>
            <person name="Morin E."/>
            <person name="Ndikumana S."/>
            <person name="Pagni M."/>
            <person name="Petitpierre D."/>
            <person name="Requena N."/>
            <person name="Rosikiewicz P."/>
            <person name="Riley R."/>
            <person name="Saito K."/>
            <person name="San Clemente H."/>
            <person name="Shapiro H."/>
            <person name="van Tuinen D."/>
            <person name="Becard G."/>
            <person name="Bonfante P."/>
            <person name="Paszkowski U."/>
            <person name="Shachar-Hill Y.Y."/>
            <person name="Tuskan G.A."/>
            <person name="Young P.W."/>
            <person name="Sanders I.R."/>
            <person name="Henrissat B."/>
            <person name="Rensing S.A."/>
            <person name="Grigoriev I.V."/>
            <person name="Corradi N."/>
            <person name="Roux C."/>
            <person name="Martin F."/>
        </authorList>
    </citation>
    <scope>NUCLEOTIDE SEQUENCE [LARGE SCALE GENOMIC DNA]</scope>
    <source>
        <strain evidence="2 3">DAOM 197198</strain>
    </source>
</reference>
<keyword evidence="1" id="KW-1133">Transmembrane helix</keyword>